<feature type="modified residue" description="4-aspartylphosphate" evidence="2">
    <location>
        <position position="52"/>
    </location>
</feature>
<dbReference type="PANTHER" id="PTHR44591:SF3">
    <property type="entry name" value="RESPONSE REGULATORY DOMAIN-CONTAINING PROTEIN"/>
    <property type="match status" value="1"/>
</dbReference>
<dbReference type="InterPro" id="IPR050595">
    <property type="entry name" value="Bact_response_regulator"/>
</dbReference>
<dbReference type="KEGG" id="puo:RZN69_14285"/>
<dbReference type="AlphaFoldDB" id="A0AAQ3L8C4"/>
<dbReference type="SUPFAM" id="SSF52172">
    <property type="entry name" value="CheY-like"/>
    <property type="match status" value="1"/>
</dbReference>
<dbReference type="InterPro" id="IPR001789">
    <property type="entry name" value="Sig_transdc_resp-reg_receiver"/>
</dbReference>
<name>A0AAQ3L8C4_9BACT</name>
<dbReference type="PANTHER" id="PTHR44591">
    <property type="entry name" value="STRESS RESPONSE REGULATOR PROTEIN 1"/>
    <property type="match status" value="1"/>
</dbReference>
<reference evidence="4 5" key="1">
    <citation type="submission" date="2023-10" db="EMBL/GenBank/DDBJ databases">
        <title>Rubellicoccus peritrichatus gen. nov., sp. nov., isolated from an algae of coral reef tank.</title>
        <authorList>
            <person name="Luo J."/>
        </authorList>
    </citation>
    <scope>NUCLEOTIDE SEQUENCE [LARGE SCALE GENOMIC DNA]</scope>
    <source>
        <strain evidence="4 5">CR14</strain>
    </source>
</reference>
<dbReference type="PROSITE" id="PS50110">
    <property type="entry name" value="RESPONSE_REGULATORY"/>
    <property type="match status" value="1"/>
</dbReference>
<sequence length="119" mass="13158">MKKILIADDDPVMVKLFEFNLRKAGFHLLICREGLSVISRAKDERPDIAIFDLMLPGMSGQELIRAFKGDPELKDIPIIVVTGQGKDSTRDNLISDGADSVFTKPFSPSALLSRLSELL</sequence>
<dbReference type="SMART" id="SM00448">
    <property type="entry name" value="REC"/>
    <property type="match status" value="1"/>
</dbReference>
<dbReference type="Pfam" id="PF00072">
    <property type="entry name" value="Response_reg"/>
    <property type="match status" value="1"/>
</dbReference>
<organism evidence="4 5">
    <name type="scientific">Rubellicoccus peritrichatus</name>
    <dbReference type="NCBI Taxonomy" id="3080537"/>
    <lineage>
        <taxon>Bacteria</taxon>
        <taxon>Pseudomonadati</taxon>
        <taxon>Verrucomicrobiota</taxon>
        <taxon>Opitutia</taxon>
        <taxon>Puniceicoccales</taxon>
        <taxon>Cerasicoccaceae</taxon>
        <taxon>Rubellicoccus</taxon>
    </lineage>
</organism>
<keyword evidence="5" id="KW-1185">Reference proteome</keyword>
<feature type="domain" description="Response regulatory" evidence="3">
    <location>
        <begin position="3"/>
        <end position="119"/>
    </location>
</feature>
<dbReference type="RefSeq" id="WP_317831797.1">
    <property type="nucleotide sequence ID" value="NZ_CP136920.1"/>
</dbReference>
<dbReference type="Proteomes" id="UP001304300">
    <property type="component" value="Chromosome"/>
</dbReference>
<dbReference type="InterPro" id="IPR011006">
    <property type="entry name" value="CheY-like_superfamily"/>
</dbReference>
<evidence type="ECO:0000313" key="5">
    <source>
        <dbReference type="Proteomes" id="UP001304300"/>
    </source>
</evidence>
<protein>
    <submittedName>
        <fullName evidence="4">Response regulator</fullName>
    </submittedName>
</protein>
<evidence type="ECO:0000256" key="2">
    <source>
        <dbReference type="PROSITE-ProRule" id="PRU00169"/>
    </source>
</evidence>
<accession>A0AAQ3L8C4</accession>
<evidence type="ECO:0000259" key="3">
    <source>
        <dbReference type="PROSITE" id="PS50110"/>
    </source>
</evidence>
<evidence type="ECO:0000256" key="1">
    <source>
        <dbReference type="ARBA" id="ARBA00022553"/>
    </source>
</evidence>
<evidence type="ECO:0000313" key="4">
    <source>
        <dbReference type="EMBL" id="WOO39789.1"/>
    </source>
</evidence>
<proteinExistence type="predicted"/>
<dbReference type="EMBL" id="CP136920">
    <property type="protein sequence ID" value="WOO39789.1"/>
    <property type="molecule type" value="Genomic_DNA"/>
</dbReference>
<keyword evidence="1 2" id="KW-0597">Phosphoprotein</keyword>
<gene>
    <name evidence="4" type="ORF">RZN69_14285</name>
</gene>
<dbReference type="GO" id="GO:0000160">
    <property type="term" value="P:phosphorelay signal transduction system"/>
    <property type="evidence" value="ECO:0007669"/>
    <property type="project" value="InterPro"/>
</dbReference>
<dbReference type="Gene3D" id="3.40.50.2300">
    <property type="match status" value="1"/>
</dbReference>